<keyword evidence="7" id="KW-0963">Cytoplasm</keyword>
<comment type="subunit">
    <text evidence="2 7">Heterohexamer of two alpha and four beta subunits.</text>
</comment>
<evidence type="ECO:0000256" key="3">
    <source>
        <dbReference type="ARBA" id="ARBA00023186"/>
    </source>
</evidence>
<dbReference type="RefSeq" id="WP_075055877.1">
    <property type="nucleotide sequence ID" value="NZ_CP007536.1"/>
</dbReference>
<sequence>MHTDSSGHSHDNHSHHDHPHPHDHSHDHGQHSHEHEQAHALEQQLNEMVQQGRVLEAYMNDVMNRQAAVGRMLEEARIASATIQGISAEADSETLMPIGIGVYVKTSVPAAKKLLVSLGSGVTIEKSRDDALNYVEARIKEYEVAMRQLEGQRQQIAMQMEQVQQQVNMMLRAAQSRQG</sequence>
<comment type="similarity">
    <text evidence="1">Belongs to the prefoldin subunit alpha family.</text>
</comment>
<evidence type="ECO:0000256" key="6">
    <source>
        <dbReference type="ARBA" id="ARBA00044231"/>
    </source>
</evidence>
<evidence type="ECO:0000256" key="8">
    <source>
        <dbReference type="SAM" id="Coils"/>
    </source>
</evidence>
<evidence type="ECO:0000313" key="11">
    <source>
        <dbReference type="Proteomes" id="UP000027093"/>
    </source>
</evidence>
<comment type="similarity">
    <text evidence="7">Belongs to the prefoldin alpha subunit family.</text>
</comment>
<dbReference type="InterPro" id="IPR011599">
    <property type="entry name" value="PFD_alpha_archaea"/>
</dbReference>
<dbReference type="NCBIfam" id="TIGR00293">
    <property type="entry name" value="prefoldin subunit alpha"/>
    <property type="match status" value="1"/>
</dbReference>
<name>A0A060HV45_9ARCH</name>
<evidence type="ECO:0000256" key="2">
    <source>
        <dbReference type="ARBA" id="ARBA00011716"/>
    </source>
</evidence>
<dbReference type="OrthoDB" id="10045at2157"/>
<reference evidence="10 11" key="1">
    <citation type="journal article" date="2014" name="Int. J. Syst. Evol. Microbiol.">
        <title>Nitrososphaera viennensis gen. nov., sp. nov., an aerobic and mesophilic, ammonia-oxidizing archaeon from soil and a member of the archaeal phylum Thaumarchaeota.</title>
        <authorList>
            <person name="Stieglmeier M."/>
            <person name="Klingl A."/>
            <person name="Alves R.J."/>
            <person name="Rittmann S.K."/>
            <person name="Melcher M."/>
            <person name="Leisch N."/>
            <person name="Schleper C."/>
        </authorList>
    </citation>
    <scope>NUCLEOTIDE SEQUENCE [LARGE SCALE GENOMIC DNA]</scope>
    <source>
        <strain evidence="10">EN76</strain>
    </source>
</reference>
<dbReference type="PANTHER" id="PTHR12674:SF2">
    <property type="entry name" value="PREFOLDIN SUBUNIT 5"/>
    <property type="match status" value="1"/>
</dbReference>
<evidence type="ECO:0000256" key="4">
    <source>
        <dbReference type="ARBA" id="ARBA00025077"/>
    </source>
</evidence>
<dbReference type="GO" id="GO:0016272">
    <property type="term" value="C:prefoldin complex"/>
    <property type="evidence" value="ECO:0007669"/>
    <property type="project" value="UniProtKB-UniRule"/>
</dbReference>
<keyword evidence="3 7" id="KW-0143">Chaperone</keyword>
<proteinExistence type="inferred from homology"/>
<evidence type="ECO:0000313" key="10">
    <source>
        <dbReference type="EMBL" id="AIC17286.1"/>
    </source>
</evidence>
<gene>
    <name evidence="7" type="primary">pfdA</name>
    <name evidence="10" type="ORF">NVIE_030090</name>
</gene>
<dbReference type="PANTHER" id="PTHR12674">
    <property type="entry name" value="PREFOLDIN SUBUNIT 5"/>
    <property type="match status" value="1"/>
</dbReference>
<dbReference type="GeneID" id="74948243"/>
<dbReference type="EMBL" id="CP007536">
    <property type="protein sequence ID" value="AIC17286.1"/>
    <property type="molecule type" value="Genomic_DNA"/>
</dbReference>
<accession>A0A060HV45</accession>
<dbReference type="InterPro" id="IPR009053">
    <property type="entry name" value="Prefoldin"/>
</dbReference>
<feature type="coiled-coil region" evidence="8">
    <location>
        <begin position="132"/>
        <end position="166"/>
    </location>
</feature>
<comment type="subcellular location">
    <subcellularLocation>
        <location evidence="7">Cytoplasm</location>
    </subcellularLocation>
</comment>
<dbReference type="HOGENOM" id="CLU_091867_1_0_2"/>
<dbReference type="CDD" id="cd23160">
    <property type="entry name" value="Prefoldin_alpha_GimC"/>
    <property type="match status" value="1"/>
</dbReference>
<keyword evidence="8" id="KW-0175">Coiled coil</keyword>
<protein>
    <recommendedName>
        <fullName evidence="5 7">Prefoldin subunit alpha</fullName>
    </recommendedName>
    <alternativeName>
        <fullName evidence="6 7">GimC subunit alpha</fullName>
    </alternativeName>
</protein>
<evidence type="ECO:0000256" key="7">
    <source>
        <dbReference type="HAMAP-Rule" id="MF_00308"/>
    </source>
</evidence>
<dbReference type="KEGG" id="nvn:NVIE_030090"/>
<dbReference type="GO" id="GO:0051082">
    <property type="term" value="F:unfolded protein binding"/>
    <property type="evidence" value="ECO:0007669"/>
    <property type="project" value="UniProtKB-UniRule"/>
</dbReference>
<organism evidence="10 11">
    <name type="scientific">Nitrososphaera viennensis EN76</name>
    <dbReference type="NCBI Taxonomy" id="926571"/>
    <lineage>
        <taxon>Archaea</taxon>
        <taxon>Nitrososphaerota</taxon>
        <taxon>Nitrososphaeria</taxon>
        <taxon>Nitrososphaerales</taxon>
        <taxon>Nitrososphaeraceae</taxon>
        <taxon>Nitrososphaera</taxon>
    </lineage>
</organism>
<dbReference type="HAMAP" id="MF_00308">
    <property type="entry name" value="PfdA"/>
    <property type="match status" value="1"/>
</dbReference>
<dbReference type="AlphaFoldDB" id="A0A060HV45"/>
<feature type="region of interest" description="Disordered" evidence="9">
    <location>
        <begin position="1"/>
        <end position="38"/>
    </location>
</feature>
<dbReference type="GO" id="GO:0005737">
    <property type="term" value="C:cytoplasm"/>
    <property type="evidence" value="ECO:0007669"/>
    <property type="project" value="UniProtKB-SubCell"/>
</dbReference>
<evidence type="ECO:0000256" key="5">
    <source>
        <dbReference type="ARBA" id="ARBA00044156"/>
    </source>
</evidence>
<evidence type="ECO:0000256" key="9">
    <source>
        <dbReference type="SAM" id="MobiDB-lite"/>
    </source>
</evidence>
<dbReference type="SUPFAM" id="SSF46579">
    <property type="entry name" value="Prefoldin"/>
    <property type="match status" value="1"/>
</dbReference>
<dbReference type="Pfam" id="PF02996">
    <property type="entry name" value="Prefoldin"/>
    <property type="match status" value="1"/>
</dbReference>
<comment type="function">
    <text evidence="4 7">Molecular chaperone capable of stabilizing a range of proteins. Seems to fulfill an ATP-independent, HSP70-like function in archaeal de novo protein folding.</text>
</comment>
<dbReference type="Gene3D" id="1.10.287.370">
    <property type="match status" value="1"/>
</dbReference>
<dbReference type="Proteomes" id="UP000027093">
    <property type="component" value="Chromosome"/>
</dbReference>
<dbReference type="STRING" id="926571.NVIE_030090"/>
<dbReference type="GO" id="GO:0006457">
    <property type="term" value="P:protein folding"/>
    <property type="evidence" value="ECO:0007669"/>
    <property type="project" value="UniProtKB-UniRule"/>
</dbReference>
<keyword evidence="11" id="KW-1185">Reference proteome</keyword>
<evidence type="ECO:0000256" key="1">
    <source>
        <dbReference type="ARBA" id="ARBA00010048"/>
    </source>
</evidence>
<dbReference type="InterPro" id="IPR004127">
    <property type="entry name" value="Prefoldin_subunit_alpha"/>
</dbReference>